<name>A0ABW4WVZ7_9BACT</name>
<reference evidence="2" key="1">
    <citation type="journal article" date="2019" name="Int. J. Syst. Evol. Microbiol.">
        <title>The Global Catalogue of Microorganisms (GCM) 10K type strain sequencing project: providing services to taxonomists for standard genome sequencing and annotation.</title>
        <authorList>
            <consortium name="The Broad Institute Genomics Platform"/>
            <consortium name="The Broad Institute Genome Sequencing Center for Infectious Disease"/>
            <person name="Wu L."/>
            <person name="Ma J."/>
        </authorList>
    </citation>
    <scope>NUCLEOTIDE SEQUENCE [LARGE SCALE GENOMIC DNA]</scope>
    <source>
        <strain evidence="2">JCM 16545</strain>
    </source>
</reference>
<organism evidence="1 2">
    <name type="scientific">Pontibacter silvestris</name>
    <dbReference type="NCBI Taxonomy" id="2305183"/>
    <lineage>
        <taxon>Bacteria</taxon>
        <taxon>Pseudomonadati</taxon>
        <taxon>Bacteroidota</taxon>
        <taxon>Cytophagia</taxon>
        <taxon>Cytophagales</taxon>
        <taxon>Hymenobacteraceae</taxon>
        <taxon>Pontibacter</taxon>
    </lineage>
</organism>
<dbReference type="RefSeq" id="WP_229962550.1">
    <property type="nucleotide sequence ID" value="NZ_JAJJWI010000025.1"/>
</dbReference>
<evidence type="ECO:0000313" key="1">
    <source>
        <dbReference type="EMBL" id="MFD2066551.1"/>
    </source>
</evidence>
<dbReference type="EMBL" id="JBHUHV010000020">
    <property type="protein sequence ID" value="MFD2066551.1"/>
    <property type="molecule type" value="Genomic_DNA"/>
</dbReference>
<evidence type="ECO:0000313" key="2">
    <source>
        <dbReference type="Proteomes" id="UP001597369"/>
    </source>
</evidence>
<dbReference type="Proteomes" id="UP001597369">
    <property type="component" value="Unassembled WGS sequence"/>
</dbReference>
<comment type="caution">
    <text evidence="1">The sequence shown here is derived from an EMBL/GenBank/DDBJ whole genome shotgun (WGS) entry which is preliminary data.</text>
</comment>
<keyword evidence="2" id="KW-1185">Reference proteome</keyword>
<proteinExistence type="predicted"/>
<protein>
    <submittedName>
        <fullName evidence="1">Uncharacterized protein</fullName>
    </submittedName>
</protein>
<accession>A0ABW4WVZ7</accession>
<gene>
    <name evidence="1" type="ORF">ACFSKU_06610</name>
</gene>
<sequence length="52" mass="5853">MDCFVAPGTNVKDRLRTRSLIGRNASNFMVEATPAPKKSDLTINYNDYISFL</sequence>